<evidence type="ECO:0000256" key="7">
    <source>
        <dbReference type="ARBA" id="ARBA00022741"/>
    </source>
</evidence>
<dbReference type="EMBL" id="WHNX01000017">
    <property type="protein sequence ID" value="MPW26352.1"/>
    <property type="molecule type" value="Genomic_DNA"/>
</dbReference>
<comment type="catalytic activity">
    <reaction evidence="1">
        <text>ATP + protein L-histidine = ADP + protein N-phospho-L-histidine.</text>
        <dbReference type="EC" id="2.7.13.3"/>
    </reaction>
</comment>
<evidence type="ECO:0000256" key="6">
    <source>
        <dbReference type="ARBA" id="ARBA00022692"/>
    </source>
</evidence>
<organism evidence="17 18">
    <name type="scientific">Alkalibaculum sporogenes</name>
    <dbReference type="NCBI Taxonomy" id="2655001"/>
    <lineage>
        <taxon>Bacteria</taxon>
        <taxon>Bacillati</taxon>
        <taxon>Bacillota</taxon>
        <taxon>Clostridia</taxon>
        <taxon>Eubacteriales</taxon>
        <taxon>Eubacteriaceae</taxon>
        <taxon>Alkalibaculum</taxon>
    </lineage>
</organism>
<dbReference type="GO" id="GO:0016020">
    <property type="term" value="C:membrane"/>
    <property type="evidence" value="ECO:0007669"/>
    <property type="project" value="UniProtKB-SubCell"/>
</dbReference>
<dbReference type="FunFam" id="3.30.565.10:FF:000006">
    <property type="entry name" value="Sensor histidine kinase WalK"/>
    <property type="match status" value="1"/>
</dbReference>
<dbReference type="GO" id="GO:0030295">
    <property type="term" value="F:protein kinase activator activity"/>
    <property type="evidence" value="ECO:0007669"/>
    <property type="project" value="TreeGrafter"/>
</dbReference>
<keyword evidence="18" id="KW-1185">Reference proteome</keyword>
<keyword evidence="5" id="KW-0808">Transferase</keyword>
<evidence type="ECO:0000256" key="8">
    <source>
        <dbReference type="ARBA" id="ARBA00022777"/>
    </source>
</evidence>
<dbReference type="InterPro" id="IPR003594">
    <property type="entry name" value="HATPase_dom"/>
</dbReference>
<keyword evidence="9" id="KW-0067">ATP-binding</keyword>
<evidence type="ECO:0000256" key="1">
    <source>
        <dbReference type="ARBA" id="ARBA00000085"/>
    </source>
</evidence>
<dbReference type="Pfam" id="PF02518">
    <property type="entry name" value="HATPase_c"/>
    <property type="match status" value="1"/>
</dbReference>
<dbReference type="RefSeq" id="WP_152804778.1">
    <property type="nucleotide sequence ID" value="NZ_WHNX01000017.1"/>
</dbReference>
<evidence type="ECO:0000256" key="2">
    <source>
        <dbReference type="ARBA" id="ARBA00004141"/>
    </source>
</evidence>
<keyword evidence="4" id="KW-0597">Phosphoprotein</keyword>
<proteinExistence type="predicted"/>
<dbReference type="PRINTS" id="PR00344">
    <property type="entry name" value="BCTRLSENSOR"/>
</dbReference>
<dbReference type="NCBIfam" id="TIGR00229">
    <property type="entry name" value="sensory_box"/>
    <property type="match status" value="1"/>
</dbReference>
<feature type="domain" description="PAS" evidence="15">
    <location>
        <begin position="256"/>
        <end position="298"/>
    </location>
</feature>
<dbReference type="Gene3D" id="6.10.340.10">
    <property type="match status" value="1"/>
</dbReference>
<accession>A0A6A7KAG0</accession>
<keyword evidence="12 13" id="KW-0472">Membrane</keyword>
<keyword evidence="6 13" id="KW-0812">Transmembrane</keyword>
<comment type="caution">
    <text evidence="17">The sequence shown here is derived from an EMBL/GenBank/DDBJ whole genome shotgun (WGS) entry which is preliminary data.</text>
</comment>
<dbReference type="Gene3D" id="1.10.287.130">
    <property type="match status" value="1"/>
</dbReference>
<dbReference type="CDD" id="cd00075">
    <property type="entry name" value="HATPase"/>
    <property type="match status" value="1"/>
</dbReference>
<protein>
    <recommendedName>
        <fullName evidence="3">histidine kinase</fullName>
        <ecNumber evidence="3">2.7.13.3</ecNumber>
    </recommendedName>
</protein>
<dbReference type="PROSITE" id="PS50112">
    <property type="entry name" value="PAS"/>
    <property type="match status" value="1"/>
</dbReference>
<dbReference type="SUPFAM" id="SSF47384">
    <property type="entry name" value="Homodimeric domain of signal transducing histidine kinase"/>
    <property type="match status" value="1"/>
</dbReference>
<dbReference type="PROSITE" id="PS50109">
    <property type="entry name" value="HIS_KIN"/>
    <property type="match status" value="1"/>
</dbReference>
<comment type="subcellular location">
    <subcellularLocation>
        <location evidence="2">Membrane</location>
        <topology evidence="2">Multi-pass membrane protein</topology>
    </subcellularLocation>
</comment>
<dbReference type="InterPro" id="IPR036097">
    <property type="entry name" value="HisK_dim/P_sf"/>
</dbReference>
<evidence type="ECO:0000256" key="9">
    <source>
        <dbReference type="ARBA" id="ARBA00022840"/>
    </source>
</evidence>
<dbReference type="GO" id="GO:0007234">
    <property type="term" value="P:osmosensory signaling via phosphorelay pathway"/>
    <property type="evidence" value="ECO:0007669"/>
    <property type="project" value="TreeGrafter"/>
</dbReference>
<dbReference type="PANTHER" id="PTHR42878">
    <property type="entry name" value="TWO-COMPONENT HISTIDINE KINASE"/>
    <property type="match status" value="1"/>
</dbReference>
<sequence>MKFTFRSKFVFINLALVLLTMILIAVIVIQGLIHNSIGSSQRRLSQYSNEAVLYIQQEVRADQSTSDYDTIFLNKSLSLVESLSNLYTTRTLLYDLDGNLLSDSANVELISNVSLDNEVSTALSLDSGKSVSLYKKVEDRSRIYSAAPIYIDDHKIGVVALIYSLEFMDTTIQQIITLFIFSSLFSMIILIILSNYMAKSILKPIRLLVDSTKKVSQGYYSELIKYDVKDEVGELTSNFNNMTLNISDKITEIEEEKYKLSAIISSIDDGIFAISQNFDILMVNEKAKEILNTSENEFESSILDNTPFLKDMVEAVLREENDIVTEVNFSNKHLLLLASSIMHNQNTLGVLIVIRDNTKLYEVEKQQKKFLSNVSHELRTPLTTIIGYTDLLQRRGTDNVELTNKSIDNINREGKRLLRLVNDLLSLSKYDQIDFDIIFTSVDINMLLEDVIYQMKVKSQKYNIDILYNTSELPRVRGDNDRLKQVFINILDNAIKYSNSGDVINVVATHYDNYVEISVRDYGPGVPEEYLERIFDAFYRVDEARSREFGGTGLGLSIVKSIVDRHNGKVYMESKDREGTMVVVKLLKEN</sequence>
<dbReference type="FunFam" id="1.10.287.130:FF:000001">
    <property type="entry name" value="Two-component sensor histidine kinase"/>
    <property type="match status" value="1"/>
</dbReference>
<dbReference type="InterPro" id="IPR035965">
    <property type="entry name" value="PAS-like_dom_sf"/>
</dbReference>
<dbReference type="GO" id="GO:0000156">
    <property type="term" value="F:phosphorelay response regulator activity"/>
    <property type="evidence" value="ECO:0007669"/>
    <property type="project" value="TreeGrafter"/>
</dbReference>
<dbReference type="SMART" id="SM00388">
    <property type="entry name" value="HisKA"/>
    <property type="match status" value="1"/>
</dbReference>
<dbReference type="PANTHER" id="PTHR42878:SF7">
    <property type="entry name" value="SENSOR HISTIDINE KINASE GLRK"/>
    <property type="match status" value="1"/>
</dbReference>
<gene>
    <name evidence="17" type="ORF">GC105_11190</name>
</gene>
<dbReference type="Gene3D" id="3.30.565.10">
    <property type="entry name" value="Histidine kinase-like ATPase, C-terminal domain"/>
    <property type="match status" value="1"/>
</dbReference>
<evidence type="ECO:0000256" key="10">
    <source>
        <dbReference type="ARBA" id="ARBA00022989"/>
    </source>
</evidence>
<dbReference type="GO" id="GO:0005524">
    <property type="term" value="F:ATP binding"/>
    <property type="evidence" value="ECO:0007669"/>
    <property type="project" value="UniProtKB-KW"/>
</dbReference>
<dbReference type="AlphaFoldDB" id="A0A6A7KAG0"/>
<evidence type="ECO:0000256" key="12">
    <source>
        <dbReference type="ARBA" id="ARBA00023136"/>
    </source>
</evidence>
<dbReference type="CDD" id="cd00082">
    <property type="entry name" value="HisKA"/>
    <property type="match status" value="1"/>
</dbReference>
<dbReference type="InterPro" id="IPR005467">
    <property type="entry name" value="His_kinase_dom"/>
</dbReference>
<dbReference type="InterPro" id="IPR003660">
    <property type="entry name" value="HAMP_dom"/>
</dbReference>
<feature type="transmembrane region" description="Helical" evidence="13">
    <location>
        <begin position="12"/>
        <end position="33"/>
    </location>
</feature>
<dbReference type="PROSITE" id="PS50885">
    <property type="entry name" value="HAMP"/>
    <property type="match status" value="1"/>
</dbReference>
<evidence type="ECO:0000313" key="17">
    <source>
        <dbReference type="EMBL" id="MPW26352.1"/>
    </source>
</evidence>
<evidence type="ECO:0000256" key="13">
    <source>
        <dbReference type="SAM" id="Phobius"/>
    </source>
</evidence>
<dbReference type="InterPro" id="IPR000014">
    <property type="entry name" value="PAS"/>
</dbReference>
<name>A0A6A7KAG0_9FIRM</name>
<dbReference type="InterPro" id="IPR036890">
    <property type="entry name" value="HATPase_C_sf"/>
</dbReference>
<dbReference type="SMART" id="SM00091">
    <property type="entry name" value="PAS"/>
    <property type="match status" value="1"/>
</dbReference>
<feature type="domain" description="Histidine kinase" evidence="14">
    <location>
        <begin position="373"/>
        <end position="590"/>
    </location>
</feature>
<keyword evidence="8" id="KW-0418">Kinase</keyword>
<dbReference type="SUPFAM" id="SSF55785">
    <property type="entry name" value="PYP-like sensor domain (PAS domain)"/>
    <property type="match status" value="1"/>
</dbReference>
<dbReference type="InterPro" id="IPR004358">
    <property type="entry name" value="Sig_transdc_His_kin-like_C"/>
</dbReference>
<feature type="domain" description="HAMP" evidence="16">
    <location>
        <begin position="199"/>
        <end position="251"/>
    </location>
</feature>
<dbReference type="GO" id="GO:0000155">
    <property type="term" value="F:phosphorelay sensor kinase activity"/>
    <property type="evidence" value="ECO:0007669"/>
    <property type="project" value="InterPro"/>
</dbReference>
<evidence type="ECO:0000256" key="5">
    <source>
        <dbReference type="ARBA" id="ARBA00022679"/>
    </source>
</evidence>
<evidence type="ECO:0000259" key="14">
    <source>
        <dbReference type="PROSITE" id="PS50109"/>
    </source>
</evidence>
<dbReference type="InterPro" id="IPR003661">
    <property type="entry name" value="HisK_dim/P_dom"/>
</dbReference>
<dbReference type="Proteomes" id="UP000440004">
    <property type="component" value="Unassembled WGS sequence"/>
</dbReference>
<dbReference type="CDD" id="cd06225">
    <property type="entry name" value="HAMP"/>
    <property type="match status" value="1"/>
</dbReference>
<dbReference type="SMART" id="SM00304">
    <property type="entry name" value="HAMP"/>
    <property type="match status" value="1"/>
</dbReference>
<dbReference type="InterPro" id="IPR050351">
    <property type="entry name" value="BphY/WalK/GraS-like"/>
</dbReference>
<feature type="transmembrane region" description="Helical" evidence="13">
    <location>
        <begin position="175"/>
        <end position="198"/>
    </location>
</feature>
<evidence type="ECO:0000256" key="11">
    <source>
        <dbReference type="ARBA" id="ARBA00023012"/>
    </source>
</evidence>
<evidence type="ECO:0000256" key="3">
    <source>
        <dbReference type="ARBA" id="ARBA00012438"/>
    </source>
</evidence>
<dbReference type="Pfam" id="PF00512">
    <property type="entry name" value="HisKA"/>
    <property type="match status" value="1"/>
</dbReference>
<dbReference type="SUPFAM" id="SSF55874">
    <property type="entry name" value="ATPase domain of HSP90 chaperone/DNA topoisomerase II/histidine kinase"/>
    <property type="match status" value="1"/>
</dbReference>
<keyword evidence="7" id="KW-0547">Nucleotide-binding</keyword>
<reference evidence="17 18" key="1">
    <citation type="submission" date="2019-10" db="EMBL/GenBank/DDBJ databases">
        <title>Alkalibaculum tamaniensis sp.nov., a new alkaliphilic acetogen, isolated on methoxylated aromatics from a mud volcano.</title>
        <authorList>
            <person name="Khomyakova M.A."/>
            <person name="Merkel A.Y."/>
            <person name="Bonch-Osmolovskaya E.A."/>
            <person name="Slobodkin A.I."/>
        </authorList>
    </citation>
    <scope>NUCLEOTIDE SEQUENCE [LARGE SCALE GENOMIC DNA]</scope>
    <source>
        <strain evidence="17 18">M08DMB</strain>
    </source>
</reference>
<dbReference type="SUPFAM" id="SSF158472">
    <property type="entry name" value="HAMP domain-like"/>
    <property type="match status" value="1"/>
</dbReference>
<evidence type="ECO:0000256" key="4">
    <source>
        <dbReference type="ARBA" id="ARBA00022553"/>
    </source>
</evidence>
<keyword evidence="11" id="KW-0902">Two-component regulatory system</keyword>
<dbReference type="Gene3D" id="3.30.450.20">
    <property type="entry name" value="PAS domain"/>
    <property type="match status" value="1"/>
</dbReference>
<keyword evidence="10 13" id="KW-1133">Transmembrane helix</keyword>
<dbReference type="EC" id="2.7.13.3" evidence="3"/>
<dbReference type="CDD" id="cd00130">
    <property type="entry name" value="PAS"/>
    <property type="match status" value="1"/>
</dbReference>
<evidence type="ECO:0000313" key="18">
    <source>
        <dbReference type="Proteomes" id="UP000440004"/>
    </source>
</evidence>
<evidence type="ECO:0000259" key="16">
    <source>
        <dbReference type="PROSITE" id="PS50885"/>
    </source>
</evidence>
<dbReference type="Pfam" id="PF00672">
    <property type="entry name" value="HAMP"/>
    <property type="match status" value="1"/>
</dbReference>
<evidence type="ECO:0000259" key="15">
    <source>
        <dbReference type="PROSITE" id="PS50112"/>
    </source>
</evidence>
<dbReference type="SMART" id="SM00387">
    <property type="entry name" value="HATPase_c"/>
    <property type="match status" value="1"/>
</dbReference>